<feature type="region of interest" description="Disordered" evidence="1">
    <location>
        <begin position="86"/>
        <end position="108"/>
    </location>
</feature>
<dbReference type="Proteomes" id="UP000233551">
    <property type="component" value="Unassembled WGS sequence"/>
</dbReference>
<protein>
    <submittedName>
        <fullName evidence="2">Uncharacterized protein</fullName>
    </submittedName>
</protein>
<accession>A0A2I0IT16</accession>
<reference evidence="2 3" key="1">
    <citation type="submission" date="2017-11" db="EMBL/GenBank/DDBJ databases">
        <title>De-novo sequencing of pomegranate (Punica granatum L.) genome.</title>
        <authorList>
            <person name="Akparov Z."/>
            <person name="Amiraslanov A."/>
            <person name="Hajiyeva S."/>
            <person name="Abbasov M."/>
            <person name="Kaur K."/>
            <person name="Hamwieh A."/>
            <person name="Solovyev V."/>
            <person name="Salamov A."/>
            <person name="Braich B."/>
            <person name="Kosarev P."/>
            <person name="Mahmoud A."/>
            <person name="Hajiyev E."/>
            <person name="Babayeva S."/>
            <person name="Izzatullayeva V."/>
            <person name="Mammadov A."/>
            <person name="Mammadov A."/>
            <person name="Sharifova S."/>
            <person name="Ojaghi J."/>
            <person name="Eynullazada K."/>
            <person name="Bayramov B."/>
            <person name="Abdulazimova A."/>
            <person name="Shahmuradov I."/>
        </authorList>
    </citation>
    <scope>NUCLEOTIDE SEQUENCE [LARGE SCALE GENOMIC DNA]</scope>
    <source>
        <strain evidence="3">cv. AG2017</strain>
        <tissue evidence="2">Leaf</tissue>
    </source>
</reference>
<organism evidence="2 3">
    <name type="scientific">Punica granatum</name>
    <name type="common">Pomegranate</name>
    <dbReference type="NCBI Taxonomy" id="22663"/>
    <lineage>
        <taxon>Eukaryota</taxon>
        <taxon>Viridiplantae</taxon>
        <taxon>Streptophyta</taxon>
        <taxon>Embryophyta</taxon>
        <taxon>Tracheophyta</taxon>
        <taxon>Spermatophyta</taxon>
        <taxon>Magnoliopsida</taxon>
        <taxon>eudicotyledons</taxon>
        <taxon>Gunneridae</taxon>
        <taxon>Pentapetalae</taxon>
        <taxon>rosids</taxon>
        <taxon>malvids</taxon>
        <taxon>Myrtales</taxon>
        <taxon>Lythraceae</taxon>
        <taxon>Punica</taxon>
    </lineage>
</organism>
<sequence>MHTTKSRFMPSFEEKRVLEIESKEWGWVARSGLADPTGEKRTEKENGECSWKKGVVALVYELIGTPRNPWLALERPWGGSNLCWPEKEKETRESTRGNRKKKGWLGHPRTLTLGSWRLRGRDDQRSSRARERAREGEVEGSRGVEGVLRGAESGWKCEDELEFFFFGDSELLIFYVSSAEGKMVWPFRAAVKGRRKEGSKEKVRDMEGTGLWGLTASVQIISRSWWLGTKGPEPVRREREEPRPAEGSAE</sequence>
<evidence type="ECO:0000313" key="3">
    <source>
        <dbReference type="Proteomes" id="UP000233551"/>
    </source>
</evidence>
<evidence type="ECO:0000256" key="1">
    <source>
        <dbReference type="SAM" id="MobiDB-lite"/>
    </source>
</evidence>
<gene>
    <name evidence="2" type="ORF">CRG98_032481</name>
</gene>
<comment type="caution">
    <text evidence="2">The sequence shown here is derived from an EMBL/GenBank/DDBJ whole genome shotgun (WGS) entry which is preliminary data.</text>
</comment>
<feature type="compositionally biased region" description="Basic and acidic residues" evidence="1">
    <location>
        <begin position="86"/>
        <end position="96"/>
    </location>
</feature>
<dbReference type="AlphaFoldDB" id="A0A2I0IT16"/>
<dbReference type="EMBL" id="PGOL01002550">
    <property type="protein sequence ID" value="PKI47139.1"/>
    <property type="molecule type" value="Genomic_DNA"/>
</dbReference>
<evidence type="ECO:0000313" key="2">
    <source>
        <dbReference type="EMBL" id="PKI47139.1"/>
    </source>
</evidence>
<keyword evidence="3" id="KW-1185">Reference proteome</keyword>
<feature type="compositionally biased region" description="Basic and acidic residues" evidence="1">
    <location>
        <begin position="233"/>
        <end position="244"/>
    </location>
</feature>
<proteinExistence type="predicted"/>
<feature type="region of interest" description="Disordered" evidence="1">
    <location>
        <begin position="229"/>
        <end position="250"/>
    </location>
</feature>
<name>A0A2I0IT16_PUNGR</name>